<feature type="chain" id="PRO_5021834218" description="Sialidase domain-containing protein" evidence="1">
    <location>
        <begin position="19"/>
        <end position="349"/>
    </location>
</feature>
<dbReference type="KEGG" id="ccos:Pan44_46830"/>
<sequence precursor="true">MIRLLALSVILVSMPALAADPVLKSEFIYETAPFPSCHASTIVESKNGLVTSWFGGTDEGEKDVGIWVSLLKDGQWTAPVEVANGIQDGGERHPCWNPVLFQPKQGPLMLFYKVGPSPSTWWGMVRTSADGGETWSEAARLPGKILGPIKNKPIELDDGTILSGSSTEGLSPPPEWQLHMERSTDGGKTWTFIKVPTTVDGPSSIQASLLKHTDGSLQAIGRTRSKKLFTTTSKDQGLTWSPVALTELPNPSSGTDAVSLRDGRHLLVYNHVPKGRTPLNIALSKDGQQWEAALVLESEPGEYSYPAVIQTADGLVHVTYTWKRKKIRHVVLDPSKLQGKAIVKGEWPK</sequence>
<gene>
    <name evidence="3" type="ORF">Pan44_46830</name>
</gene>
<dbReference type="PANTHER" id="PTHR43752">
    <property type="entry name" value="BNR/ASP-BOX REPEAT FAMILY PROTEIN"/>
    <property type="match status" value="1"/>
</dbReference>
<dbReference type="Pfam" id="PF13088">
    <property type="entry name" value="BNR_2"/>
    <property type="match status" value="1"/>
</dbReference>
<dbReference type="OrthoDB" id="41724at2"/>
<organism evidence="3 4">
    <name type="scientific">Caulifigura coniformis</name>
    <dbReference type="NCBI Taxonomy" id="2527983"/>
    <lineage>
        <taxon>Bacteria</taxon>
        <taxon>Pseudomonadati</taxon>
        <taxon>Planctomycetota</taxon>
        <taxon>Planctomycetia</taxon>
        <taxon>Planctomycetales</taxon>
        <taxon>Planctomycetaceae</taxon>
        <taxon>Caulifigura</taxon>
    </lineage>
</organism>
<keyword evidence="4" id="KW-1185">Reference proteome</keyword>
<dbReference type="EMBL" id="CP036271">
    <property type="protein sequence ID" value="QDT56626.1"/>
    <property type="molecule type" value="Genomic_DNA"/>
</dbReference>
<dbReference type="RefSeq" id="WP_145034077.1">
    <property type="nucleotide sequence ID" value="NZ_CP036271.1"/>
</dbReference>
<evidence type="ECO:0000256" key="1">
    <source>
        <dbReference type="SAM" id="SignalP"/>
    </source>
</evidence>
<feature type="domain" description="Sialidase" evidence="2">
    <location>
        <begin position="49"/>
        <end position="318"/>
    </location>
</feature>
<dbReference type="CDD" id="cd15482">
    <property type="entry name" value="Sialidase_non-viral"/>
    <property type="match status" value="1"/>
</dbReference>
<accession>A0A517SKH9</accession>
<evidence type="ECO:0000313" key="4">
    <source>
        <dbReference type="Proteomes" id="UP000315700"/>
    </source>
</evidence>
<protein>
    <recommendedName>
        <fullName evidence="2">Sialidase domain-containing protein</fullName>
    </recommendedName>
</protein>
<dbReference type="InterPro" id="IPR011040">
    <property type="entry name" value="Sialidase"/>
</dbReference>
<dbReference type="Proteomes" id="UP000315700">
    <property type="component" value="Chromosome"/>
</dbReference>
<proteinExistence type="predicted"/>
<evidence type="ECO:0000259" key="2">
    <source>
        <dbReference type="Pfam" id="PF13088"/>
    </source>
</evidence>
<evidence type="ECO:0000313" key="3">
    <source>
        <dbReference type="EMBL" id="QDT56626.1"/>
    </source>
</evidence>
<feature type="signal peptide" evidence="1">
    <location>
        <begin position="1"/>
        <end position="18"/>
    </location>
</feature>
<name>A0A517SKH9_9PLAN</name>
<dbReference type="AlphaFoldDB" id="A0A517SKH9"/>
<dbReference type="Gene3D" id="2.120.10.10">
    <property type="match status" value="1"/>
</dbReference>
<dbReference type="SUPFAM" id="SSF50939">
    <property type="entry name" value="Sialidases"/>
    <property type="match status" value="1"/>
</dbReference>
<reference evidence="3 4" key="1">
    <citation type="submission" date="2019-02" db="EMBL/GenBank/DDBJ databases">
        <title>Deep-cultivation of Planctomycetes and their phenomic and genomic characterization uncovers novel biology.</title>
        <authorList>
            <person name="Wiegand S."/>
            <person name="Jogler M."/>
            <person name="Boedeker C."/>
            <person name="Pinto D."/>
            <person name="Vollmers J."/>
            <person name="Rivas-Marin E."/>
            <person name="Kohn T."/>
            <person name="Peeters S.H."/>
            <person name="Heuer A."/>
            <person name="Rast P."/>
            <person name="Oberbeckmann S."/>
            <person name="Bunk B."/>
            <person name="Jeske O."/>
            <person name="Meyerdierks A."/>
            <person name="Storesund J.E."/>
            <person name="Kallscheuer N."/>
            <person name="Luecker S."/>
            <person name="Lage O.M."/>
            <person name="Pohl T."/>
            <person name="Merkel B.J."/>
            <person name="Hornburger P."/>
            <person name="Mueller R.-W."/>
            <person name="Bruemmer F."/>
            <person name="Labrenz M."/>
            <person name="Spormann A.M."/>
            <person name="Op den Camp H."/>
            <person name="Overmann J."/>
            <person name="Amann R."/>
            <person name="Jetten M.S.M."/>
            <person name="Mascher T."/>
            <person name="Medema M.H."/>
            <person name="Devos D.P."/>
            <person name="Kaster A.-K."/>
            <person name="Ovreas L."/>
            <person name="Rohde M."/>
            <person name="Galperin M.Y."/>
            <person name="Jogler C."/>
        </authorList>
    </citation>
    <scope>NUCLEOTIDE SEQUENCE [LARGE SCALE GENOMIC DNA]</scope>
    <source>
        <strain evidence="3 4">Pan44</strain>
    </source>
</reference>
<dbReference type="InParanoid" id="A0A517SKH9"/>
<dbReference type="InterPro" id="IPR036278">
    <property type="entry name" value="Sialidase_sf"/>
</dbReference>
<dbReference type="PANTHER" id="PTHR43752:SF2">
    <property type="entry name" value="BNR_ASP-BOX REPEAT FAMILY PROTEIN"/>
    <property type="match status" value="1"/>
</dbReference>
<keyword evidence="1" id="KW-0732">Signal</keyword>